<name>A0A085MDJ2_9BILA</name>
<feature type="region of interest" description="Disordered" evidence="1">
    <location>
        <begin position="16"/>
        <end position="88"/>
    </location>
</feature>
<evidence type="ECO:0000313" key="3">
    <source>
        <dbReference type="EMBL" id="KFD65915.1"/>
    </source>
</evidence>
<feature type="compositionally biased region" description="Basic and acidic residues" evidence="1">
    <location>
        <begin position="64"/>
        <end position="78"/>
    </location>
</feature>
<keyword evidence="4" id="KW-1185">Reference proteome</keyword>
<protein>
    <submittedName>
        <fullName evidence="2">Uncharacterized protein</fullName>
    </submittedName>
</protein>
<dbReference type="EMBL" id="KL367530">
    <property type="protein sequence ID" value="KFD65915.1"/>
    <property type="molecule type" value="Genomic_DNA"/>
</dbReference>
<dbReference type="Proteomes" id="UP000030758">
    <property type="component" value="Unassembled WGS sequence"/>
</dbReference>
<reference evidence="2 4" key="1">
    <citation type="journal article" date="2014" name="Nat. Genet.">
        <title>Genome and transcriptome of the porcine whipworm Trichuris suis.</title>
        <authorList>
            <person name="Jex A.R."/>
            <person name="Nejsum P."/>
            <person name="Schwarz E.M."/>
            <person name="Hu L."/>
            <person name="Young N.D."/>
            <person name="Hall R.S."/>
            <person name="Korhonen P.K."/>
            <person name="Liao S."/>
            <person name="Thamsborg S."/>
            <person name="Xia J."/>
            <person name="Xu P."/>
            <person name="Wang S."/>
            <person name="Scheerlinck J.P."/>
            <person name="Hofmann A."/>
            <person name="Sternberg P.W."/>
            <person name="Wang J."/>
            <person name="Gasser R.B."/>
        </authorList>
    </citation>
    <scope>NUCLEOTIDE SEQUENCE [LARGE SCALE GENOMIC DNA]</scope>
    <source>
        <strain evidence="3">DCEP-RM93F</strain>
        <strain evidence="2">DCEP-RM93M</strain>
    </source>
</reference>
<evidence type="ECO:0000256" key="1">
    <source>
        <dbReference type="SAM" id="MobiDB-lite"/>
    </source>
</evidence>
<dbReference type="AlphaFoldDB" id="A0A085MDJ2"/>
<sequence length="88" mass="9573">MTVSGICQSRLFESFPLGPYHSSDHPKVKWAQSQLSENQSSKDEGQSSGGFLLEKKSGSPSTIRKGENAGEPRGADHHSGRKALLFAW</sequence>
<dbReference type="EMBL" id="KL363201">
    <property type="protein sequence ID" value="KFD55288.1"/>
    <property type="molecule type" value="Genomic_DNA"/>
</dbReference>
<evidence type="ECO:0000313" key="2">
    <source>
        <dbReference type="EMBL" id="KFD55288.1"/>
    </source>
</evidence>
<gene>
    <name evidence="2" type="ORF">M513_03929</name>
    <name evidence="3" type="ORF">M514_03929</name>
</gene>
<proteinExistence type="predicted"/>
<dbReference type="Proteomes" id="UP000030764">
    <property type="component" value="Unassembled WGS sequence"/>
</dbReference>
<evidence type="ECO:0000313" key="4">
    <source>
        <dbReference type="Proteomes" id="UP000030764"/>
    </source>
</evidence>
<accession>A0A085MDJ2</accession>
<organism evidence="2 4">
    <name type="scientific">Trichuris suis</name>
    <name type="common">pig whipworm</name>
    <dbReference type="NCBI Taxonomy" id="68888"/>
    <lineage>
        <taxon>Eukaryota</taxon>
        <taxon>Metazoa</taxon>
        <taxon>Ecdysozoa</taxon>
        <taxon>Nematoda</taxon>
        <taxon>Enoplea</taxon>
        <taxon>Dorylaimia</taxon>
        <taxon>Trichinellida</taxon>
        <taxon>Trichuridae</taxon>
        <taxon>Trichuris</taxon>
    </lineage>
</organism>